<keyword evidence="7" id="KW-0768">Sushi</keyword>
<keyword evidence="17" id="KW-1185">Reference proteome</keyword>
<dbReference type="InterPro" id="IPR001759">
    <property type="entry name" value="PTX_dom"/>
</dbReference>
<dbReference type="SMART" id="SM00032">
    <property type="entry name" value="CCP"/>
    <property type="match status" value="4"/>
</dbReference>
<evidence type="ECO:0000256" key="6">
    <source>
        <dbReference type="PROSITE-ProRule" id="PRU00076"/>
    </source>
</evidence>
<dbReference type="PROSITE" id="PS50923">
    <property type="entry name" value="SUSHI"/>
    <property type="match status" value="2"/>
</dbReference>
<dbReference type="GO" id="GO:0004867">
    <property type="term" value="F:serine-type endopeptidase inhibitor activity"/>
    <property type="evidence" value="ECO:0007669"/>
    <property type="project" value="InterPro"/>
</dbReference>
<proteinExistence type="predicted"/>
<feature type="disulfide bond" evidence="6">
    <location>
        <begin position="1135"/>
        <end position="1144"/>
    </location>
</feature>
<dbReference type="InterPro" id="IPR001007">
    <property type="entry name" value="VWF_dom"/>
</dbReference>
<dbReference type="InterPro" id="IPR009030">
    <property type="entry name" value="Growth_fac_rcpt_cys_sf"/>
</dbReference>
<evidence type="ECO:0000256" key="2">
    <source>
        <dbReference type="ARBA" id="ARBA00022729"/>
    </source>
</evidence>
<dbReference type="PROSITE" id="PS01208">
    <property type="entry name" value="VWFC_1"/>
    <property type="match status" value="1"/>
</dbReference>
<evidence type="ECO:0000259" key="10">
    <source>
        <dbReference type="PROSITE" id="PS50184"/>
    </source>
</evidence>
<dbReference type="Gene3D" id="2.10.70.10">
    <property type="entry name" value="Complement Module, domain 1"/>
    <property type="match status" value="3"/>
</dbReference>
<dbReference type="FunFam" id="2.10.25.10:FF:000004">
    <property type="entry name" value="Neurogenic locus notch 1"/>
    <property type="match status" value="1"/>
</dbReference>
<dbReference type="GO" id="GO:0003008">
    <property type="term" value="P:system process"/>
    <property type="evidence" value="ECO:0007669"/>
    <property type="project" value="UniProtKB-ARBA"/>
</dbReference>
<dbReference type="InterPro" id="IPR011641">
    <property type="entry name" value="Tyr-kin_ephrin_A/B_rcpt-like"/>
</dbReference>
<dbReference type="InterPro" id="IPR003410">
    <property type="entry name" value="HYR_dom"/>
</dbReference>
<feature type="disulfide bond" evidence="7">
    <location>
        <begin position="433"/>
        <end position="460"/>
    </location>
</feature>
<feature type="domain" description="Sushi" evidence="14">
    <location>
        <begin position="403"/>
        <end position="462"/>
    </location>
</feature>
<dbReference type="InterPro" id="IPR036880">
    <property type="entry name" value="Kunitz_BPTI_sf"/>
</dbReference>
<keyword evidence="3" id="KW-0677">Repeat</keyword>
<keyword evidence="1 6" id="KW-0245">EGF-like domain</keyword>
<dbReference type="SUPFAM" id="SSF53300">
    <property type="entry name" value="vWA-like"/>
    <property type="match status" value="1"/>
</dbReference>
<evidence type="ECO:0000259" key="9">
    <source>
        <dbReference type="PROSITE" id="PS50026"/>
    </source>
</evidence>
<dbReference type="SMART" id="SM00159">
    <property type="entry name" value="PTX"/>
    <property type="match status" value="1"/>
</dbReference>
<feature type="disulfide bond" evidence="6">
    <location>
        <begin position="1597"/>
        <end position="1606"/>
    </location>
</feature>
<keyword evidence="5" id="KW-0325">Glycoprotein</keyword>
<gene>
    <name evidence="16" type="ORF">JTE90_015870</name>
</gene>
<dbReference type="PROSITE" id="PS01186">
    <property type="entry name" value="EGF_2"/>
    <property type="match status" value="6"/>
</dbReference>
<organism evidence="16 17">
    <name type="scientific">Oedothorax gibbosus</name>
    <dbReference type="NCBI Taxonomy" id="931172"/>
    <lineage>
        <taxon>Eukaryota</taxon>
        <taxon>Metazoa</taxon>
        <taxon>Ecdysozoa</taxon>
        <taxon>Arthropoda</taxon>
        <taxon>Chelicerata</taxon>
        <taxon>Arachnida</taxon>
        <taxon>Araneae</taxon>
        <taxon>Araneomorphae</taxon>
        <taxon>Entelegynae</taxon>
        <taxon>Araneoidea</taxon>
        <taxon>Linyphiidae</taxon>
        <taxon>Erigoninae</taxon>
        <taxon>Oedothorax</taxon>
    </lineage>
</organism>
<dbReference type="InterPro" id="IPR002223">
    <property type="entry name" value="Kunitz_BPTI"/>
</dbReference>
<dbReference type="SMART" id="SM00214">
    <property type="entry name" value="VWC"/>
    <property type="match status" value="1"/>
</dbReference>
<dbReference type="CDD" id="cd00054">
    <property type="entry name" value="EGF_CA"/>
    <property type="match status" value="6"/>
</dbReference>
<sequence length="1911" mass="212842">MLLIVSLVIIAISAVKCEFVAIKADLQPFISSLEQYTFSQNDVVFLLDESGSIGAANYLEVKNFTNLIVRHFSVTKEHTRVAIVSFATEPRTMVNNIKDSDGKNMCLLVKSIEDLDYVGEYTYTSLAMVSAREILAHARPNANKIIILLSDGQSNSGYSPIAAATQLKQEGVIIFSVGVADVNQAEMEAVATSKQHIYILNDFKYIKDLNAWLRKASNDTDWDRAKDDSLCNQCESQTDCCDDHAACYCGTLGGSYECVCDAGYQGSQGLKGGCSACPRGTYKIKEGNSYCEKCPPYSTTLNEGSTSREDCVCEVGHEKHGEECKPVECVKLKAPEGGVIIPTHCSNLYGSQCTLKCKEGFCPYSCSVVENLQKSTMKQLSLPSRTCLKTGNWSGDDFHCEQMRCPVLNRPSSGTLNCSDSDFIFGTTCHFGCETGYELSGSAIRTCLPNGTWTGIQTHCTEITCNILKRNKILLVKPDKCAKDNRPYRSVCQYHCIEGYSLVSQFGNFDGKKECLANKTWSGEHFKITCVDTSPPTIKCPASIRSTTEDSKGTRFVEWEEPVATDNEIVTDITIKSPSNLRKPFSDFPIGTVKIVYEATDDSNNSNTCSFTVTIIDKEPPKVLSCPKDIEVYHELKSPIPVKWIEPEFSDNSGRLKTLTNNRKSGSEFQWGPPSVISYTVSDESGNTASCSFKVKVKMYPCPLFEPPENGVVTCDQWQDGRLCSVFCNDGYDFASTTKVPKTYECLQERKGSNITSNWIPFPSFEWKRKKTPFQFPVPDCSKKVKRSAVNETYIINYSVDFCNDKVVERMQKEFIKSLKSSNFKRVLCPDGTDCKPENVNVSCGSSHNTKQKRSISPLHSKNLIISFSIALYSNASTELSTPKAPKSVPTRNSIKNNSYLKAIESVLTQNVKKIYNTTTIPSPQVNYSFSPICTEGQITSNKLCVSCPAGTYKDIRINSCVDCPAATYQDRENSLSCSSCPIGYTTSTRRSKSVEDCKAPCQPGTYSRTTFEPCLPCPLNTYKENTLGRECLKCPHQLQTWKIGSNSSEDCVSPCKPGSYSSTGLEPCSLCDYGSYQNKEQQKFCELCPDATNTRQRGSSSQTQCEEIDLCVELHPCSNSSTCVPTERSFKCFCGYGYVGKYCEEIVDFCEDDPCFNNGTCTTTPEGPKCTCPVGFSENFCEINVDDCEQGHCYNNGKCIDLINDYMCECQEGFSGSKCEVNIFDCASEPCLNGGTCFDQINDYKCCCPDGYFGKNCENTSNICEENCKNGVCVSFGTSFKCDCFPGFSGSFCETNIDDCHNYCFNHGTCVDGIGNATCECPKKFYGRRCELAINSEYLLRFEKPMTSNYVELQNNQLLYGITVSFFMRTSYQSSKTQPTVISYSYYDKEKEVVIDNGLTLFNLNNLVLYLHGQMLHTGHIANRDSNWHHYAVTWERNEGKWSVFVDGKSISSGRDLGTDDFIWPGVFIIGQEQDTLGGGFSGPEAFAGDISEFNVWDYALSAEEISSSLSHCGKAGNLIPWYIAQRHVHGSVSVLSDIDLCKKIGTCTNENCFCFHSEDDSAAICKHFVKDCNPNPCQNNQVCVQNDNKETYCNCSSGYEGKFCEYDINECLVENGGCSNQCINTIGSHECMCPDGMHLSSDGQTCIDSNFCKAGDKLYLNNESWTSNCQKCSCELGNVNCTKLECPFTKCLPEENLMLLPGDCCPKCISYSYCILSPNNSVSTLDYLQVQFSNNYDFTLVEDCYNGDLSVRLDTSEKEPSLSIYQTCSKIQIMDKIYLLFFLHYVLSQMQLNVKYVIFRLQLVVVEHVFQCTTTTSIHISAKCYGGIYGGCAGNENRFRTLEECDNACQRFLLKMRSNAMYVSFKVKLAPVKETQESSTTISTHINVKNLFMVDVREMRTDLKQWKTV</sequence>
<dbReference type="Proteomes" id="UP000827092">
    <property type="component" value="Unassembled WGS sequence"/>
</dbReference>
<feature type="domain" description="BPTI/Kunitz inhibitor" evidence="12">
    <location>
        <begin position="1823"/>
        <end position="1851"/>
    </location>
</feature>
<dbReference type="Pfam" id="PF00093">
    <property type="entry name" value="VWC"/>
    <property type="match status" value="1"/>
</dbReference>
<feature type="domain" description="EGF-like" evidence="9">
    <location>
        <begin position="1147"/>
        <end position="1183"/>
    </location>
</feature>
<dbReference type="PROSITE" id="PS50184">
    <property type="entry name" value="VWFC_2"/>
    <property type="match status" value="1"/>
</dbReference>
<feature type="domain" description="VWFA" evidence="11">
    <location>
        <begin position="42"/>
        <end position="213"/>
    </location>
</feature>
<dbReference type="Gene3D" id="3.40.50.410">
    <property type="entry name" value="von Willebrand factor, type A domain"/>
    <property type="match status" value="1"/>
</dbReference>
<feature type="domain" description="EGF-like" evidence="9">
    <location>
        <begin position="1261"/>
        <end position="1295"/>
    </location>
</feature>
<dbReference type="SUPFAM" id="SSF57603">
    <property type="entry name" value="FnI-like domain"/>
    <property type="match status" value="1"/>
</dbReference>
<feature type="domain" description="Sushi" evidence="14">
    <location>
        <begin position="322"/>
        <end position="402"/>
    </location>
</feature>
<dbReference type="PROSITE" id="PS50279">
    <property type="entry name" value="BPTI_KUNITZ_2"/>
    <property type="match status" value="1"/>
</dbReference>
<dbReference type="SUPFAM" id="SSF57196">
    <property type="entry name" value="EGF/Laminin"/>
    <property type="match status" value="5"/>
</dbReference>
<dbReference type="InterPro" id="IPR013032">
    <property type="entry name" value="EGF-like_CS"/>
</dbReference>
<feature type="domain" description="EGF-like" evidence="9">
    <location>
        <begin position="1297"/>
        <end position="1332"/>
    </location>
</feature>
<feature type="disulfide bond" evidence="6">
    <location>
        <begin position="1211"/>
        <end position="1220"/>
    </location>
</feature>
<dbReference type="PRINTS" id="PR00895">
    <property type="entry name" value="PENTAXIN"/>
</dbReference>
<feature type="signal peptide" evidence="8">
    <location>
        <begin position="1"/>
        <end position="17"/>
    </location>
</feature>
<evidence type="ECO:0000313" key="17">
    <source>
        <dbReference type="Proteomes" id="UP000827092"/>
    </source>
</evidence>
<feature type="domain" description="EGF-like" evidence="9">
    <location>
        <begin position="1185"/>
        <end position="1221"/>
    </location>
</feature>
<dbReference type="Pfam" id="PF00092">
    <property type="entry name" value="VWA"/>
    <property type="match status" value="1"/>
</dbReference>
<dbReference type="Pfam" id="PF07699">
    <property type="entry name" value="Ephrin_rec_like"/>
    <property type="match status" value="4"/>
</dbReference>
<evidence type="ECO:0000259" key="14">
    <source>
        <dbReference type="PROSITE" id="PS50923"/>
    </source>
</evidence>
<dbReference type="InterPro" id="IPR035976">
    <property type="entry name" value="Sushi/SCR/CCP_sf"/>
</dbReference>
<dbReference type="Pfam" id="PF12661">
    <property type="entry name" value="hEGF"/>
    <property type="match status" value="2"/>
</dbReference>
<accession>A0AAV6VTA5</accession>
<name>A0AAV6VTA5_9ARAC</name>
<feature type="chain" id="PRO_5043843294" description="Sushi, von Willebrand factor type A, EGF and pentraxin domain-containing protein 1" evidence="8">
    <location>
        <begin position="18"/>
        <end position="1911"/>
    </location>
</feature>
<feature type="domain" description="Pentraxin (PTX)" evidence="15">
    <location>
        <begin position="1337"/>
        <end position="1543"/>
    </location>
</feature>
<dbReference type="FunFam" id="2.10.25.10:FF:000122">
    <property type="entry name" value="Protein crumbs homolog 2"/>
    <property type="match status" value="1"/>
</dbReference>
<dbReference type="InterPro" id="IPR000742">
    <property type="entry name" value="EGF"/>
</dbReference>
<dbReference type="PROSITE" id="PS50825">
    <property type="entry name" value="HYR"/>
    <property type="match status" value="2"/>
</dbReference>
<dbReference type="PROSITE" id="PS50026">
    <property type="entry name" value="EGF_3"/>
    <property type="match status" value="7"/>
</dbReference>
<dbReference type="SUPFAM" id="SSF57362">
    <property type="entry name" value="BPTI-like"/>
    <property type="match status" value="1"/>
</dbReference>
<dbReference type="SMART" id="SM00179">
    <property type="entry name" value="EGF_CA"/>
    <property type="match status" value="8"/>
</dbReference>
<evidence type="ECO:0000256" key="7">
    <source>
        <dbReference type="PROSITE-ProRule" id="PRU00302"/>
    </source>
</evidence>
<dbReference type="EMBL" id="JAFNEN010000023">
    <property type="protein sequence ID" value="KAG8199879.1"/>
    <property type="molecule type" value="Genomic_DNA"/>
</dbReference>
<dbReference type="Pfam" id="PF14670">
    <property type="entry name" value="FXa_inhibition"/>
    <property type="match status" value="1"/>
</dbReference>
<dbReference type="PROSITE" id="PS50234">
    <property type="entry name" value="VWFA"/>
    <property type="match status" value="1"/>
</dbReference>
<comment type="caution">
    <text evidence="16">The sequence shown here is derived from an EMBL/GenBank/DDBJ whole genome shotgun (WGS) entry which is preliminary data.</text>
</comment>
<keyword evidence="2 8" id="KW-0732">Signal</keyword>
<feature type="domain" description="EGF-like" evidence="9">
    <location>
        <begin position="1108"/>
        <end position="1145"/>
    </location>
</feature>
<protein>
    <recommendedName>
        <fullName evidence="18">Sushi, von Willebrand factor type A, EGF and pentraxin domain-containing protein 1</fullName>
    </recommendedName>
</protein>
<feature type="disulfide bond" evidence="6">
    <location>
        <begin position="1322"/>
        <end position="1331"/>
    </location>
</feature>
<feature type="domain" description="EGF-like" evidence="9">
    <location>
        <begin position="1570"/>
        <end position="1607"/>
    </location>
</feature>
<dbReference type="PROSITE" id="PS51828">
    <property type="entry name" value="PTX_2"/>
    <property type="match status" value="1"/>
</dbReference>
<evidence type="ECO:0000256" key="4">
    <source>
        <dbReference type="ARBA" id="ARBA00023157"/>
    </source>
</evidence>
<feature type="disulfide bond" evidence="6">
    <location>
        <begin position="1173"/>
        <end position="1182"/>
    </location>
</feature>
<dbReference type="Gene3D" id="2.10.25.10">
    <property type="entry name" value="Laminin"/>
    <property type="match status" value="8"/>
</dbReference>
<dbReference type="GO" id="GO:0005509">
    <property type="term" value="F:calcium ion binding"/>
    <property type="evidence" value="ECO:0007669"/>
    <property type="project" value="InterPro"/>
</dbReference>
<dbReference type="CDD" id="cd00033">
    <property type="entry name" value="CCP"/>
    <property type="match status" value="2"/>
</dbReference>
<dbReference type="Pfam" id="PF00008">
    <property type="entry name" value="EGF"/>
    <property type="match status" value="3"/>
</dbReference>
<evidence type="ECO:0000259" key="11">
    <source>
        <dbReference type="PROSITE" id="PS50234"/>
    </source>
</evidence>
<feature type="disulfide bond" evidence="6">
    <location>
        <begin position="1285"/>
        <end position="1294"/>
    </location>
</feature>
<evidence type="ECO:0000256" key="1">
    <source>
        <dbReference type="ARBA" id="ARBA00022536"/>
    </source>
</evidence>
<feature type="disulfide bond" evidence="6">
    <location>
        <begin position="1301"/>
        <end position="1311"/>
    </location>
</feature>
<dbReference type="SUPFAM" id="SSF57535">
    <property type="entry name" value="Complement control module/SCR domain"/>
    <property type="match status" value="2"/>
</dbReference>
<dbReference type="GO" id="GO:0032991">
    <property type="term" value="C:protein-containing complex"/>
    <property type="evidence" value="ECO:0007669"/>
    <property type="project" value="UniProtKB-ARBA"/>
</dbReference>
<evidence type="ECO:0000256" key="5">
    <source>
        <dbReference type="ARBA" id="ARBA00023180"/>
    </source>
</evidence>
<evidence type="ECO:0008006" key="18">
    <source>
        <dbReference type="Google" id="ProtNLM"/>
    </source>
</evidence>
<dbReference type="GO" id="GO:0051240">
    <property type="term" value="P:positive regulation of multicellular organismal process"/>
    <property type="evidence" value="ECO:0007669"/>
    <property type="project" value="UniProtKB-ARBA"/>
</dbReference>
<dbReference type="Pfam" id="PF00084">
    <property type="entry name" value="Sushi"/>
    <property type="match status" value="2"/>
</dbReference>
<dbReference type="PANTHER" id="PTHR12916">
    <property type="entry name" value="CYTOCHROME C OXIDASE POLYPEPTIDE VIC-2"/>
    <property type="match status" value="1"/>
</dbReference>
<evidence type="ECO:0000313" key="16">
    <source>
        <dbReference type="EMBL" id="KAG8199879.1"/>
    </source>
</evidence>
<dbReference type="Pfam" id="PF00354">
    <property type="entry name" value="Pentaxin"/>
    <property type="match status" value="1"/>
</dbReference>
<dbReference type="InterPro" id="IPR013320">
    <property type="entry name" value="ConA-like_dom_sf"/>
</dbReference>
<dbReference type="SMART" id="SM01411">
    <property type="entry name" value="Ephrin_rec_like"/>
    <property type="match status" value="4"/>
</dbReference>
<dbReference type="CDD" id="cd01450">
    <property type="entry name" value="vWFA_subfamily_ECM"/>
    <property type="match status" value="1"/>
</dbReference>
<feature type="domain" description="EGF-like" evidence="9">
    <location>
        <begin position="1223"/>
        <end position="1259"/>
    </location>
</feature>
<dbReference type="PROSITE" id="PS00010">
    <property type="entry name" value="ASX_HYDROXYL"/>
    <property type="match status" value="2"/>
</dbReference>
<dbReference type="Pfam" id="PF02494">
    <property type="entry name" value="HYR"/>
    <property type="match status" value="2"/>
</dbReference>
<keyword evidence="4 6" id="KW-1015">Disulfide bond</keyword>
<dbReference type="SMART" id="SM00327">
    <property type="entry name" value="VWA"/>
    <property type="match status" value="1"/>
</dbReference>
<feature type="disulfide bond" evidence="6">
    <location>
        <begin position="1249"/>
        <end position="1258"/>
    </location>
</feature>
<reference evidence="16 17" key="1">
    <citation type="journal article" date="2022" name="Nat. Ecol. Evol.">
        <title>A masculinizing supergene underlies an exaggerated male reproductive morph in a spider.</title>
        <authorList>
            <person name="Hendrickx F."/>
            <person name="De Corte Z."/>
            <person name="Sonet G."/>
            <person name="Van Belleghem S.M."/>
            <person name="Kostlbacher S."/>
            <person name="Vangestel C."/>
        </authorList>
    </citation>
    <scope>NUCLEOTIDE SEQUENCE [LARGE SCALE GENOMIC DNA]</scope>
    <source>
        <strain evidence="16">W744_W776</strain>
    </source>
</reference>
<dbReference type="SUPFAM" id="SSF49899">
    <property type="entry name" value="Concanavalin A-like lectins/glucanases"/>
    <property type="match status" value="1"/>
</dbReference>
<dbReference type="PANTHER" id="PTHR12916:SF4">
    <property type="entry name" value="UNINFLATABLE, ISOFORM C"/>
    <property type="match status" value="1"/>
</dbReference>
<dbReference type="PROSITE" id="PS00022">
    <property type="entry name" value="EGF_1"/>
    <property type="match status" value="6"/>
</dbReference>
<evidence type="ECO:0000256" key="8">
    <source>
        <dbReference type="SAM" id="SignalP"/>
    </source>
</evidence>
<dbReference type="InterPro" id="IPR000436">
    <property type="entry name" value="Sushi_SCR_CCP_dom"/>
</dbReference>
<feature type="domain" description="HYR" evidence="13">
    <location>
        <begin position="616"/>
        <end position="699"/>
    </location>
</feature>
<evidence type="ECO:0000259" key="15">
    <source>
        <dbReference type="PROSITE" id="PS51828"/>
    </source>
</evidence>
<dbReference type="PRINTS" id="PR00453">
    <property type="entry name" value="VWFADOMAIN"/>
</dbReference>
<evidence type="ECO:0000259" key="13">
    <source>
        <dbReference type="PROSITE" id="PS50825"/>
    </source>
</evidence>
<dbReference type="SUPFAM" id="SSF57184">
    <property type="entry name" value="Growth factor receptor domain"/>
    <property type="match status" value="2"/>
</dbReference>
<comment type="caution">
    <text evidence="6">Lacks conserved residue(s) required for the propagation of feature annotation.</text>
</comment>
<feature type="domain" description="VWFC" evidence="10">
    <location>
        <begin position="1652"/>
        <end position="1711"/>
    </location>
</feature>
<dbReference type="SMART" id="SM00181">
    <property type="entry name" value="EGF"/>
    <property type="match status" value="10"/>
</dbReference>
<dbReference type="Gene3D" id="2.60.120.200">
    <property type="match status" value="1"/>
</dbReference>
<dbReference type="InterPro" id="IPR001881">
    <property type="entry name" value="EGF-like_Ca-bd_dom"/>
</dbReference>
<dbReference type="Gene3D" id="2.10.50.10">
    <property type="entry name" value="Tumor Necrosis Factor Receptor, subunit A, domain 2"/>
    <property type="match status" value="3"/>
</dbReference>
<dbReference type="InterPro" id="IPR002035">
    <property type="entry name" value="VWF_A"/>
</dbReference>
<dbReference type="InterPro" id="IPR000152">
    <property type="entry name" value="EGF-type_Asp/Asn_hydroxyl_site"/>
</dbReference>
<evidence type="ECO:0000256" key="3">
    <source>
        <dbReference type="ARBA" id="ARBA00022737"/>
    </source>
</evidence>
<evidence type="ECO:0000259" key="12">
    <source>
        <dbReference type="PROSITE" id="PS50279"/>
    </source>
</evidence>
<feature type="domain" description="HYR" evidence="13">
    <location>
        <begin position="531"/>
        <end position="615"/>
    </location>
</feature>
<dbReference type="InterPro" id="IPR036465">
    <property type="entry name" value="vWFA_dom_sf"/>
</dbReference>